<dbReference type="AlphaFoldDB" id="A0A1G6LBI0"/>
<organism evidence="1 2">
    <name type="scientific">Paracidovorax valerianellae</name>
    <dbReference type="NCBI Taxonomy" id="187868"/>
    <lineage>
        <taxon>Bacteria</taxon>
        <taxon>Pseudomonadati</taxon>
        <taxon>Pseudomonadota</taxon>
        <taxon>Betaproteobacteria</taxon>
        <taxon>Burkholderiales</taxon>
        <taxon>Comamonadaceae</taxon>
        <taxon>Paracidovorax</taxon>
    </lineage>
</organism>
<keyword evidence="2" id="KW-1185">Reference proteome</keyword>
<proteinExistence type="predicted"/>
<reference evidence="1 2" key="1">
    <citation type="submission" date="2016-10" db="EMBL/GenBank/DDBJ databases">
        <authorList>
            <person name="de Groot N.N."/>
        </authorList>
    </citation>
    <scope>NUCLEOTIDE SEQUENCE [LARGE SCALE GENOMIC DNA]</scope>
    <source>
        <strain evidence="1 2">DSM 16619</strain>
    </source>
</reference>
<evidence type="ECO:0000313" key="1">
    <source>
        <dbReference type="EMBL" id="SDC40551.1"/>
    </source>
</evidence>
<protein>
    <submittedName>
        <fullName evidence="1">Uncharacterized protein</fullName>
    </submittedName>
</protein>
<dbReference type="OrthoDB" id="8911053at2"/>
<sequence length="119" mass="12971">MSRNSSFAIVLEGGLVQAILVQDWPEHLPLPPFAVVDYDTEGAADHETTRFLFGNTEAKAICRHWQPTVHEQWADSLSPRAVLTALDEPGADDAPDPLAIARGVRQSPSDLDARLTVAE</sequence>
<name>A0A1G6LBI0_9BURK</name>
<gene>
    <name evidence="1" type="ORF">SAMN05192589_102122</name>
</gene>
<dbReference type="RefSeq" id="WP_092740334.1">
    <property type="nucleotide sequence ID" value="NZ_FMZC01000002.1"/>
</dbReference>
<evidence type="ECO:0000313" key="2">
    <source>
        <dbReference type="Proteomes" id="UP000198781"/>
    </source>
</evidence>
<dbReference type="EMBL" id="FMZC01000002">
    <property type="protein sequence ID" value="SDC40551.1"/>
    <property type="molecule type" value="Genomic_DNA"/>
</dbReference>
<accession>A0A1G6LBI0</accession>
<dbReference type="STRING" id="187868.SAMN05192589_102122"/>
<dbReference type="Proteomes" id="UP000198781">
    <property type="component" value="Unassembled WGS sequence"/>
</dbReference>